<protein>
    <submittedName>
        <fullName evidence="3">Uncharacterized protein</fullName>
    </submittedName>
</protein>
<evidence type="ECO:0000256" key="1">
    <source>
        <dbReference type="ARBA" id="ARBA00010617"/>
    </source>
</evidence>
<dbReference type="PANTHER" id="PTHR47950">
    <property type="entry name" value="CYTOCHROME P450, FAMILY 76, SUBFAMILY C, POLYPEPTIDE 5-RELATED"/>
    <property type="match status" value="1"/>
</dbReference>
<sequence length="429" mass="47207">MDIDSELWILGAITLAVAFTIYYQQYHNILRRDPSAARQLPPGPRPLPLIGNLLDLRGNLHHTLARLARVHGPVMHLKLGLTTAVVISSCDAAREAFTRHDRRLPARAVPDTSNALGFAGRSVVWLPSSDPRWKTLRGVVVSHLFTPRGLASTRGVRERKVRELVGYFRDRAGREVDVGQGVYGGVLNLVSSVVCSVDVVEAGAESATGLRTIVEDLVELIAKPNVSDLFPFLRPLDLQGRRRFAAKHMQKIFSVLDEIVDRRSAEMTVTRSSSKDSRQNTDFLDALLELVSTGKMARDNVTLILFDVFTAGSDTMAITVEWAMAELLRNPSIMDKARAEIKGVLGDKETIEEPDAASLPYLQAVVKEAMRLHPVVPIMLPHQAVDDGVEVGGYAVPKGATVIFNVWAIMRDPAAWDDRPDEFVPSDGS</sequence>
<accession>A0AAV5DZT8</accession>
<dbReference type="EMBL" id="BQKI01000072">
    <property type="protein sequence ID" value="GJN16008.1"/>
    <property type="molecule type" value="Genomic_DNA"/>
</dbReference>
<dbReference type="PANTHER" id="PTHR47950:SF44">
    <property type="entry name" value="CYTOCHROME P450, FAMILY 76, SUBFAMILY C, POLYPEPTIDE 5-RELATED"/>
    <property type="match status" value="1"/>
</dbReference>
<dbReference type="Pfam" id="PF00067">
    <property type="entry name" value="p450"/>
    <property type="match status" value="1"/>
</dbReference>
<reference evidence="3" key="2">
    <citation type="submission" date="2021-12" db="EMBL/GenBank/DDBJ databases">
        <title>Resequencing data analysis of finger millet.</title>
        <authorList>
            <person name="Hatakeyama M."/>
            <person name="Aluri S."/>
            <person name="Balachadran M.T."/>
            <person name="Sivarajan S.R."/>
            <person name="Poveda L."/>
            <person name="Shimizu-Inatsugi R."/>
            <person name="Schlapbach R."/>
            <person name="Sreeman S.M."/>
            <person name="Shimizu K.K."/>
        </authorList>
    </citation>
    <scope>NUCLEOTIDE SEQUENCE</scope>
</reference>
<comment type="similarity">
    <text evidence="1">Belongs to the cytochrome P450 family.</text>
</comment>
<name>A0AAV5DZT8_ELECO</name>
<proteinExistence type="inferred from homology"/>
<dbReference type="Proteomes" id="UP001054889">
    <property type="component" value="Unassembled WGS sequence"/>
</dbReference>
<feature type="transmembrane region" description="Helical" evidence="2">
    <location>
        <begin position="6"/>
        <end position="23"/>
    </location>
</feature>
<keyword evidence="2" id="KW-1133">Transmembrane helix</keyword>
<comment type="caution">
    <text evidence="3">The sequence shown here is derived from an EMBL/GenBank/DDBJ whole genome shotgun (WGS) entry which is preliminary data.</text>
</comment>
<dbReference type="GO" id="GO:0016705">
    <property type="term" value="F:oxidoreductase activity, acting on paired donors, with incorporation or reduction of molecular oxygen"/>
    <property type="evidence" value="ECO:0007669"/>
    <property type="project" value="InterPro"/>
</dbReference>
<dbReference type="AlphaFoldDB" id="A0AAV5DZT8"/>
<gene>
    <name evidence="3" type="primary">gb02958</name>
    <name evidence="3" type="ORF">PR202_gb02958</name>
</gene>
<dbReference type="PRINTS" id="PR00463">
    <property type="entry name" value="EP450I"/>
</dbReference>
<dbReference type="InterPro" id="IPR001128">
    <property type="entry name" value="Cyt_P450"/>
</dbReference>
<organism evidence="3 4">
    <name type="scientific">Eleusine coracana subsp. coracana</name>
    <dbReference type="NCBI Taxonomy" id="191504"/>
    <lineage>
        <taxon>Eukaryota</taxon>
        <taxon>Viridiplantae</taxon>
        <taxon>Streptophyta</taxon>
        <taxon>Embryophyta</taxon>
        <taxon>Tracheophyta</taxon>
        <taxon>Spermatophyta</taxon>
        <taxon>Magnoliopsida</taxon>
        <taxon>Liliopsida</taxon>
        <taxon>Poales</taxon>
        <taxon>Poaceae</taxon>
        <taxon>PACMAD clade</taxon>
        <taxon>Chloridoideae</taxon>
        <taxon>Cynodonteae</taxon>
        <taxon>Eleusininae</taxon>
        <taxon>Eleusine</taxon>
    </lineage>
</organism>
<keyword evidence="4" id="KW-1185">Reference proteome</keyword>
<dbReference type="PRINTS" id="PR00385">
    <property type="entry name" value="P450"/>
</dbReference>
<evidence type="ECO:0000313" key="4">
    <source>
        <dbReference type="Proteomes" id="UP001054889"/>
    </source>
</evidence>
<dbReference type="InterPro" id="IPR002401">
    <property type="entry name" value="Cyt_P450_E_grp-I"/>
</dbReference>
<dbReference type="Gene3D" id="1.10.630.10">
    <property type="entry name" value="Cytochrome P450"/>
    <property type="match status" value="1"/>
</dbReference>
<dbReference type="InterPro" id="IPR036396">
    <property type="entry name" value="Cyt_P450_sf"/>
</dbReference>
<keyword evidence="2" id="KW-0472">Membrane</keyword>
<evidence type="ECO:0000313" key="3">
    <source>
        <dbReference type="EMBL" id="GJN16008.1"/>
    </source>
</evidence>
<reference evidence="3" key="1">
    <citation type="journal article" date="2018" name="DNA Res.">
        <title>Multiple hybrid de novo genome assembly of finger millet, an orphan allotetraploid crop.</title>
        <authorList>
            <person name="Hatakeyama M."/>
            <person name="Aluri S."/>
            <person name="Balachadran M.T."/>
            <person name="Sivarajan S.R."/>
            <person name="Patrignani A."/>
            <person name="Gruter S."/>
            <person name="Poveda L."/>
            <person name="Shimizu-Inatsugi R."/>
            <person name="Baeten J."/>
            <person name="Francoijs K.J."/>
            <person name="Nataraja K.N."/>
            <person name="Reddy Y.A.N."/>
            <person name="Phadnis S."/>
            <person name="Ravikumar R.L."/>
            <person name="Schlapbach R."/>
            <person name="Sreeman S.M."/>
            <person name="Shimizu K.K."/>
        </authorList>
    </citation>
    <scope>NUCLEOTIDE SEQUENCE</scope>
</reference>
<keyword evidence="2" id="KW-0812">Transmembrane</keyword>
<dbReference type="GO" id="GO:0004497">
    <property type="term" value="F:monooxygenase activity"/>
    <property type="evidence" value="ECO:0007669"/>
    <property type="project" value="InterPro"/>
</dbReference>
<dbReference type="SUPFAM" id="SSF48264">
    <property type="entry name" value="Cytochrome P450"/>
    <property type="match status" value="1"/>
</dbReference>
<dbReference type="GO" id="GO:0020037">
    <property type="term" value="F:heme binding"/>
    <property type="evidence" value="ECO:0007669"/>
    <property type="project" value="InterPro"/>
</dbReference>
<evidence type="ECO:0000256" key="2">
    <source>
        <dbReference type="SAM" id="Phobius"/>
    </source>
</evidence>
<dbReference type="GO" id="GO:0005506">
    <property type="term" value="F:iron ion binding"/>
    <property type="evidence" value="ECO:0007669"/>
    <property type="project" value="InterPro"/>
</dbReference>